<dbReference type="SUPFAM" id="SSF53474">
    <property type="entry name" value="alpha/beta-Hydrolases"/>
    <property type="match status" value="1"/>
</dbReference>
<dbReference type="InterPro" id="IPR029058">
    <property type="entry name" value="AB_hydrolase_fold"/>
</dbReference>
<gene>
    <name evidence="1" type="ORF">G4Z02_05780</name>
</gene>
<name>A0A7L7KU24_9MOLU</name>
<organism evidence="1 2">
    <name type="scientific">Candidatus Xianfuyuplasma coldseepsis</name>
    <dbReference type="NCBI Taxonomy" id="2782163"/>
    <lineage>
        <taxon>Bacteria</taxon>
        <taxon>Bacillati</taxon>
        <taxon>Mycoplasmatota</taxon>
        <taxon>Mollicutes</taxon>
        <taxon>Candidatus Izemoplasmatales</taxon>
        <taxon>Candidatus Izemoplasmataceae</taxon>
        <taxon>Candidatus Xianfuyuplasma</taxon>
    </lineage>
</organism>
<dbReference type="AlphaFoldDB" id="A0A7L7KU24"/>
<reference evidence="1 2" key="1">
    <citation type="submission" date="2020-02" db="EMBL/GenBank/DDBJ databases">
        <authorList>
            <person name="Zheng R.K."/>
            <person name="Sun C.M."/>
        </authorList>
    </citation>
    <scope>NUCLEOTIDE SEQUENCE [LARGE SCALE GENOMIC DNA]</scope>
    <source>
        <strain evidence="2">zrk13</strain>
    </source>
</reference>
<dbReference type="InterPro" id="IPR014756">
    <property type="entry name" value="Ig_E-set"/>
</dbReference>
<keyword evidence="2" id="KW-1185">Reference proteome</keyword>
<dbReference type="PANTHER" id="PTHR48098:SF6">
    <property type="entry name" value="FERRI-BACILLIBACTIN ESTERASE BESA"/>
    <property type="match status" value="1"/>
</dbReference>
<protein>
    <recommendedName>
        <fullName evidence="3">Esterase</fullName>
    </recommendedName>
</protein>
<dbReference type="SUPFAM" id="SSF81296">
    <property type="entry name" value="E set domains"/>
    <property type="match status" value="1"/>
</dbReference>
<evidence type="ECO:0008006" key="3">
    <source>
        <dbReference type="Google" id="ProtNLM"/>
    </source>
</evidence>
<dbReference type="Gene3D" id="3.40.50.1820">
    <property type="entry name" value="alpha/beta hydrolase"/>
    <property type="match status" value="1"/>
</dbReference>
<dbReference type="Pfam" id="PF00756">
    <property type="entry name" value="Esterase"/>
    <property type="match status" value="1"/>
</dbReference>
<proteinExistence type="predicted"/>
<dbReference type="PANTHER" id="PTHR48098">
    <property type="entry name" value="ENTEROCHELIN ESTERASE-RELATED"/>
    <property type="match status" value="1"/>
</dbReference>
<dbReference type="Proteomes" id="UP000514720">
    <property type="component" value="Chromosome"/>
</dbReference>
<dbReference type="KEGG" id="xcl:G4Z02_05780"/>
<dbReference type="EMBL" id="CP048914">
    <property type="protein sequence ID" value="QMS85278.1"/>
    <property type="molecule type" value="Genomic_DNA"/>
</dbReference>
<sequence length="433" mass="50874">MKLVPNVPVLSPILKRFHKQLKKSENKQAELDKFWKKVQRKGTPLYEKIKTEPDYYLVTFLFQSNRRTNELFVHSSIFGWIDQRAQMGLLEGTNVYYKSIFVLNQTYVSYFIRQGALQDIDSPQQPNHDELVLDPYNKTYHTVQFPNRKVCFHLLQTPDYVTYPLTKETIPEGTMDEYEFPCEPMIQAINTAMKSHIPEDTKYKVSIYKPYNYNETTTYKSLTLYDGDIILRGSKENNIIRVFDQMIYHEEMQPIIIILIHQINRMVELWGNDIFNDFVANTVRKKLYTKYNIDERSESNAIGGYSLGGLQAAHMGLFHSQHYGNAMCLSPSMWAPKVSTLGKISDDDKELSQYIINKYVKEDTQDTKFYISIGRYETPETIGFGPNHYWSIRHFRDVLLSKGYDVHYIENNQSHSFLFVKDNVVDAMKWFFS</sequence>
<dbReference type="InterPro" id="IPR000801">
    <property type="entry name" value="Esterase-like"/>
</dbReference>
<dbReference type="Gene3D" id="2.60.40.10">
    <property type="entry name" value="Immunoglobulins"/>
    <property type="match status" value="1"/>
</dbReference>
<dbReference type="InterPro" id="IPR013783">
    <property type="entry name" value="Ig-like_fold"/>
</dbReference>
<accession>A0A7L7KU24</accession>
<evidence type="ECO:0000313" key="1">
    <source>
        <dbReference type="EMBL" id="QMS85278.1"/>
    </source>
</evidence>
<dbReference type="RefSeq" id="WP_258877069.1">
    <property type="nucleotide sequence ID" value="NZ_CP048914.1"/>
</dbReference>
<dbReference type="InterPro" id="IPR050583">
    <property type="entry name" value="Mycobacterial_A85_antigen"/>
</dbReference>
<evidence type="ECO:0000313" key="2">
    <source>
        <dbReference type="Proteomes" id="UP000514720"/>
    </source>
</evidence>